<dbReference type="InterPro" id="IPR012382">
    <property type="entry name" value="CobI/CbiL"/>
</dbReference>
<evidence type="ECO:0000256" key="2">
    <source>
        <dbReference type="ARBA" id="ARBA00005879"/>
    </source>
</evidence>
<dbReference type="GO" id="GO:0032259">
    <property type="term" value="P:methylation"/>
    <property type="evidence" value="ECO:0007669"/>
    <property type="project" value="UniProtKB-KW"/>
</dbReference>
<proteinExistence type="inferred from homology"/>
<dbReference type="Proteomes" id="UP000001208">
    <property type="component" value="Chromosome"/>
</dbReference>
<evidence type="ECO:0000256" key="6">
    <source>
        <dbReference type="ARBA" id="ARBA00022691"/>
    </source>
</evidence>
<name>B3QW18_CHLT3</name>
<reference evidence="9 10" key="1">
    <citation type="submission" date="2008-06" db="EMBL/GenBank/DDBJ databases">
        <title>Complete sequence of Chloroherpeton thalassium ATCC 35110.</title>
        <authorList>
            <consortium name="US DOE Joint Genome Institute"/>
            <person name="Lucas S."/>
            <person name="Copeland A."/>
            <person name="Lapidus A."/>
            <person name="Glavina del Rio T."/>
            <person name="Dalin E."/>
            <person name="Tice H."/>
            <person name="Bruce D."/>
            <person name="Goodwin L."/>
            <person name="Pitluck S."/>
            <person name="Schmutz J."/>
            <person name="Larimer F."/>
            <person name="Land M."/>
            <person name="Hauser L."/>
            <person name="Kyrpides N."/>
            <person name="Mikhailova N."/>
            <person name="Liu Z."/>
            <person name="Li T."/>
            <person name="Zhao F."/>
            <person name="Overmann J."/>
            <person name="Bryant D.A."/>
            <person name="Richardson P."/>
        </authorList>
    </citation>
    <scope>NUCLEOTIDE SEQUENCE [LARGE SCALE GENOMIC DNA]</scope>
    <source>
        <strain evidence="10">ATCC 35110 / GB-78</strain>
    </source>
</reference>
<dbReference type="Gene3D" id="3.30.950.10">
    <property type="entry name" value="Methyltransferase, Cobalt-precorrin-4 Transmethylase, Domain 2"/>
    <property type="match status" value="1"/>
</dbReference>
<dbReference type="KEGG" id="cts:Ctha_2221"/>
<dbReference type="Gene3D" id="3.40.1010.10">
    <property type="entry name" value="Cobalt-precorrin-4 Transmethylase, Domain 1"/>
    <property type="match status" value="1"/>
</dbReference>
<dbReference type="InterPro" id="IPR035996">
    <property type="entry name" value="4pyrrol_Methylase_sf"/>
</dbReference>
<sequence>MNNKKASHIGRITGVALGPGDPELITVKGLNRLKEADKIYFPGSVSQSGQLSSFSLEILKNYGLPPERLHGLHIPMNKNRQHAGRVYDEAFELIRDDYNAGLDVVICTEGDISFYSTFGYLLERFQAANMTVELIAGVPAFIAAGAAAQLPISLQQDKLIVLSQLESVAELNSYLASFESVVIMKLSTIRHEIVDFLERANRPFLYAERIGTPDAFFTSQIERLKGRTIPYFSLLIFSRHIKTPFQV</sequence>
<keyword evidence="5 9" id="KW-0808">Transferase</keyword>
<dbReference type="PANTHER" id="PTHR43467">
    <property type="entry name" value="COBALT-PRECORRIN-2 C(20)-METHYLTRANSFERASE"/>
    <property type="match status" value="1"/>
</dbReference>
<keyword evidence="6" id="KW-0949">S-adenosyl-L-methionine</keyword>
<evidence type="ECO:0000256" key="7">
    <source>
        <dbReference type="PIRNR" id="PIRNR036427"/>
    </source>
</evidence>
<organism evidence="9 10">
    <name type="scientific">Chloroherpeton thalassium (strain ATCC 35110 / GB-78)</name>
    <dbReference type="NCBI Taxonomy" id="517418"/>
    <lineage>
        <taxon>Bacteria</taxon>
        <taxon>Pseudomonadati</taxon>
        <taxon>Chlorobiota</taxon>
        <taxon>Chlorobiia</taxon>
        <taxon>Chlorobiales</taxon>
        <taxon>Chloroherpetonaceae</taxon>
        <taxon>Chloroherpeton</taxon>
    </lineage>
</organism>
<dbReference type="HOGENOM" id="CLU_076014_0_0_10"/>
<evidence type="ECO:0000256" key="5">
    <source>
        <dbReference type="ARBA" id="ARBA00022679"/>
    </source>
</evidence>
<dbReference type="PANTHER" id="PTHR43467:SF2">
    <property type="entry name" value="COBALT-PRECORRIN-2 C(20)-METHYLTRANSFERASE"/>
    <property type="match status" value="1"/>
</dbReference>
<evidence type="ECO:0000256" key="3">
    <source>
        <dbReference type="ARBA" id="ARBA00022573"/>
    </source>
</evidence>
<dbReference type="RefSeq" id="WP_012500755.1">
    <property type="nucleotide sequence ID" value="NC_011026.1"/>
</dbReference>
<dbReference type="InterPro" id="IPR006364">
    <property type="entry name" value="CobI/CbiL/CobIJ_dom"/>
</dbReference>
<keyword evidence="3" id="KW-0169">Cobalamin biosynthesis</keyword>
<gene>
    <name evidence="9" type="ordered locus">Ctha_2221</name>
</gene>
<evidence type="ECO:0000256" key="1">
    <source>
        <dbReference type="ARBA" id="ARBA00004953"/>
    </source>
</evidence>
<comment type="similarity">
    <text evidence="2 7">Belongs to the precorrin methyltransferase family.</text>
</comment>
<dbReference type="AlphaFoldDB" id="B3QW18"/>
<dbReference type="STRING" id="517418.Ctha_2221"/>
<dbReference type="GO" id="GO:0009236">
    <property type="term" value="P:cobalamin biosynthetic process"/>
    <property type="evidence" value="ECO:0007669"/>
    <property type="project" value="UniProtKB-UniRule"/>
</dbReference>
<dbReference type="Pfam" id="PF00590">
    <property type="entry name" value="TP_methylase"/>
    <property type="match status" value="1"/>
</dbReference>
<dbReference type="CDD" id="cd11645">
    <property type="entry name" value="Precorrin_2_C20_MT"/>
    <property type="match status" value="1"/>
</dbReference>
<dbReference type="PIRSF" id="PIRSF036427">
    <property type="entry name" value="Precrrn-2_mtase"/>
    <property type="match status" value="1"/>
</dbReference>
<evidence type="ECO:0000313" key="9">
    <source>
        <dbReference type="EMBL" id="ACF14672.1"/>
    </source>
</evidence>
<dbReference type="eggNOG" id="COG2243">
    <property type="taxonomic scope" value="Bacteria"/>
</dbReference>
<dbReference type="SUPFAM" id="SSF53790">
    <property type="entry name" value="Tetrapyrrole methylase"/>
    <property type="match status" value="1"/>
</dbReference>
<dbReference type="InterPro" id="IPR000878">
    <property type="entry name" value="4pyrrol_Mease"/>
</dbReference>
<dbReference type="EMBL" id="CP001100">
    <property type="protein sequence ID" value="ACF14672.1"/>
    <property type="molecule type" value="Genomic_DNA"/>
</dbReference>
<keyword evidence="4 9" id="KW-0489">Methyltransferase</keyword>
<accession>B3QW18</accession>
<keyword evidence="10" id="KW-1185">Reference proteome</keyword>
<dbReference type="NCBIfam" id="TIGR01467">
    <property type="entry name" value="cobI_cbiL"/>
    <property type="match status" value="1"/>
</dbReference>
<evidence type="ECO:0000259" key="8">
    <source>
        <dbReference type="Pfam" id="PF00590"/>
    </source>
</evidence>
<evidence type="ECO:0000256" key="4">
    <source>
        <dbReference type="ARBA" id="ARBA00022603"/>
    </source>
</evidence>
<feature type="domain" description="Tetrapyrrole methylase" evidence="8">
    <location>
        <begin position="11"/>
        <end position="215"/>
    </location>
</feature>
<dbReference type="OrthoDB" id="9815856at2"/>
<dbReference type="InterPro" id="IPR014776">
    <property type="entry name" value="4pyrrole_Mease_sub2"/>
</dbReference>
<evidence type="ECO:0000313" key="10">
    <source>
        <dbReference type="Proteomes" id="UP000001208"/>
    </source>
</evidence>
<dbReference type="InterPro" id="IPR014777">
    <property type="entry name" value="4pyrrole_Mease_sub1"/>
</dbReference>
<dbReference type="UniPathway" id="UPA00148"/>
<comment type="pathway">
    <text evidence="1">Cofactor biosynthesis; adenosylcobalamin biosynthesis.</text>
</comment>
<protein>
    <submittedName>
        <fullName evidence="9">Precorrin-2 C20-methyltransferase</fullName>
    </submittedName>
</protein>
<dbReference type="GO" id="GO:0030788">
    <property type="term" value="F:precorrin-2 C20-methyltransferase activity"/>
    <property type="evidence" value="ECO:0007669"/>
    <property type="project" value="InterPro"/>
</dbReference>